<name>A0ABW5WS32_9FLAO</name>
<gene>
    <name evidence="2" type="ORF">ACFS5M_13575</name>
</gene>
<evidence type="ECO:0000313" key="2">
    <source>
        <dbReference type="EMBL" id="MFD2824707.1"/>
    </source>
</evidence>
<protein>
    <submittedName>
        <fullName evidence="2">GreA/GreB family elongation factor</fullName>
    </submittedName>
</protein>
<dbReference type="Gene3D" id="3.10.50.30">
    <property type="entry name" value="Transcription elongation factor, GreA/GreB, C-terminal domain"/>
    <property type="match status" value="1"/>
</dbReference>
<keyword evidence="2" id="KW-0251">Elongation factor</keyword>
<dbReference type="PANTHER" id="PTHR30437:SF5">
    <property type="entry name" value="REGULATOR OF NUCLEOSIDE DIPHOSPHATE KINASE"/>
    <property type="match status" value="1"/>
</dbReference>
<dbReference type="RefSeq" id="WP_183489331.1">
    <property type="nucleotide sequence ID" value="NZ_JBHUOV010000015.1"/>
</dbReference>
<evidence type="ECO:0000259" key="1">
    <source>
        <dbReference type="Pfam" id="PF01272"/>
    </source>
</evidence>
<dbReference type="InterPro" id="IPR036953">
    <property type="entry name" value="GreA/GreB_C_sf"/>
</dbReference>
<feature type="domain" description="Transcription elongation factor GreA/GreB C-terminal" evidence="1">
    <location>
        <begin position="54"/>
        <end position="127"/>
    </location>
</feature>
<sequence>MRYGSLVIEKKEYVALKQLLNLAESYKEPTRKQSVLRLEKELETAIISNEEEMPEDVIRFNSEVVVATADGWENSFELVSPTESNFSNKKISILTPMGLAVIGYAKGDVIDWEFPGGSKSLEIKDVKQIQKVK</sequence>
<evidence type="ECO:0000313" key="3">
    <source>
        <dbReference type="Proteomes" id="UP001597533"/>
    </source>
</evidence>
<dbReference type="EMBL" id="JBHUOV010000015">
    <property type="protein sequence ID" value="MFD2824707.1"/>
    <property type="molecule type" value="Genomic_DNA"/>
</dbReference>
<accession>A0ABW5WS32</accession>
<organism evidence="2 3">
    <name type="scientific">Lacinutrix iliipiscaria</name>
    <dbReference type="NCBI Taxonomy" id="1230532"/>
    <lineage>
        <taxon>Bacteria</taxon>
        <taxon>Pseudomonadati</taxon>
        <taxon>Bacteroidota</taxon>
        <taxon>Flavobacteriia</taxon>
        <taxon>Flavobacteriales</taxon>
        <taxon>Flavobacteriaceae</taxon>
        <taxon>Lacinutrix</taxon>
    </lineage>
</organism>
<keyword evidence="3" id="KW-1185">Reference proteome</keyword>
<proteinExistence type="predicted"/>
<dbReference type="SUPFAM" id="SSF54534">
    <property type="entry name" value="FKBP-like"/>
    <property type="match status" value="1"/>
</dbReference>
<reference evidence="3" key="1">
    <citation type="journal article" date="2019" name="Int. J. Syst. Evol. Microbiol.">
        <title>The Global Catalogue of Microorganisms (GCM) 10K type strain sequencing project: providing services to taxonomists for standard genome sequencing and annotation.</title>
        <authorList>
            <consortium name="The Broad Institute Genomics Platform"/>
            <consortium name="The Broad Institute Genome Sequencing Center for Infectious Disease"/>
            <person name="Wu L."/>
            <person name="Ma J."/>
        </authorList>
    </citation>
    <scope>NUCLEOTIDE SEQUENCE [LARGE SCALE GENOMIC DNA]</scope>
    <source>
        <strain evidence="3">KCTC 32141</strain>
    </source>
</reference>
<keyword evidence="2" id="KW-0648">Protein biosynthesis</keyword>
<dbReference type="GO" id="GO:0003746">
    <property type="term" value="F:translation elongation factor activity"/>
    <property type="evidence" value="ECO:0007669"/>
    <property type="project" value="UniProtKB-KW"/>
</dbReference>
<dbReference type="InterPro" id="IPR001437">
    <property type="entry name" value="Tscrpt_elong_fac_GreA/B_C"/>
</dbReference>
<comment type="caution">
    <text evidence="2">The sequence shown here is derived from an EMBL/GenBank/DDBJ whole genome shotgun (WGS) entry which is preliminary data.</text>
</comment>
<dbReference type="InterPro" id="IPR023459">
    <property type="entry name" value="Tscrpt_elong_fac_GreA/B_fam"/>
</dbReference>
<dbReference type="Pfam" id="PF01272">
    <property type="entry name" value="GreA_GreB"/>
    <property type="match status" value="1"/>
</dbReference>
<dbReference type="Proteomes" id="UP001597533">
    <property type="component" value="Unassembled WGS sequence"/>
</dbReference>
<dbReference type="PANTHER" id="PTHR30437">
    <property type="entry name" value="TRANSCRIPTION ELONGATION FACTOR GREA"/>
    <property type="match status" value="1"/>
</dbReference>